<dbReference type="SUPFAM" id="SSF56349">
    <property type="entry name" value="DNA breaking-rejoining enzymes"/>
    <property type="match status" value="1"/>
</dbReference>
<keyword evidence="3" id="KW-0233">DNA recombination</keyword>
<dbReference type="PROSITE" id="PS51898">
    <property type="entry name" value="TYR_RECOMBINASE"/>
    <property type="match status" value="1"/>
</dbReference>
<sequence>MNGNWTQTTAIDAWMEYIQANKGRSPRTAEAYGMALRKLSEFLGRDVLDATAEELEAFTGLWLHKRGVVALSRKPYISAVKGFFAWAAWRGIIDGNPAGELVHPKTGLVLPETISLANAERLACAPDLATFTGIRDSAILHVLLGCGLRVSGLVGLNEGDLLEIEVDGRRRLAVRTFEKGSRERRVPMPKEAEAIVRVYLGHEELLEIDRDVVDRRGHADKVLFVSTRNSTVSEDRYRGEERRLSRQSVHDIIQKHGKAVGIPERELHPHALRHIYGTELTEDEIPTLGVQDLMGHSDPKSTAVYTALSMRKKTRWVDKASPLAKVRTPVSELLKRLPDQG</sequence>
<dbReference type="InterPro" id="IPR044068">
    <property type="entry name" value="CB"/>
</dbReference>
<dbReference type="GO" id="GO:0003677">
    <property type="term" value="F:DNA binding"/>
    <property type="evidence" value="ECO:0007669"/>
    <property type="project" value="UniProtKB-UniRule"/>
</dbReference>
<dbReference type="Proteomes" id="UP000255265">
    <property type="component" value="Unassembled WGS sequence"/>
</dbReference>
<dbReference type="InterPro" id="IPR011010">
    <property type="entry name" value="DNA_brk_join_enz"/>
</dbReference>
<proteinExistence type="predicted"/>
<dbReference type="OrthoDB" id="9801717at2"/>
<name>A0A370FFK7_9BURK</name>
<reference evidence="7 8" key="1">
    <citation type="submission" date="2018-07" db="EMBL/GenBank/DDBJ databases">
        <title>Genomic Encyclopedia of Type Strains, Phase IV (KMG-IV): sequencing the most valuable type-strain genomes for metagenomic binning, comparative biology and taxonomic classification.</title>
        <authorList>
            <person name="Goeker M."/>
        </authorList>
    </citation>
    <scope>NUCLEOTIDE SEQUENCE [LARGE SCALE GENOMIC DNA]</scope>
    <source>
        <strain evidence="7 8">DSM 21352</strain>
    </source>
</reference>
<gene>
    <name evidence="7" type="ORF">DFR41_104263</name>
</gene>
<dbReference type="InterPro" id="IPR013762">
    <property type="entry name" value="Integrase-like_cat_sf"/>
</dbReference>
<evidence type="ECO:0000256" key="2">
    <source>
        <dbReference type="ARBA" id="ARBA00023125"/>
    </source>
</evidence>
<dbReference type="Gene3D" id="1.10.150.130">
    <property type="match status" value="1"/>
</dbReference>
<protein>
    <submittedName>
        <fullName evidence="7">Integrase/recombinase XerD</fullName>
    </submittedName>
</protein>
<dbReference type="PANTHER" id="PTHR30349:SF90">
    <property type="entry name" value="TYROSINE RECOMBINASE XERD"/>
    <property type="match status" value="1"/>
</dbReference>
<dbReference type="InterPro" id="IPR050090">
    <property type="entry name" value="Tyrosine_recombinase_XerCD"/>
</dbReference>
<keyword evidence="1" id="KW-0229">DNA integration</keyword>
<dbReference type="InterPro" id="IPR010998">
    <property type="entry name" value="Integrase_recombinase_N"/>
</dbReference>
<evidence type="ECO:0000259" key="5">
    <source>
        <dbReference type="PROSITE" id="PS51898"/>
    </source>
</evidence>
<dbReference type="PROSITE" id="PS51900">
    <property type="entry name" value="CB"/>
    <property type="match status" value="1"/>
</dbReference>
<evidence type="ECO:0000256" key="3">
    <source>
        <dbReference type="ARBA" id="ARBA00023172"/>
    </source>
</evidence>
<evidence type="ECO:0000256" key="1">
    <source>
        <dbReference type="ARBA" id="ARBA00022908"/>
    </source>
</evidence>
<keyword evidence="8" id="KW-1185">Reference proteome</keyword>
<evidence type="ECO:0000259" key="6">
    <source>
        <dbReference type="PROSITE" id="PS51900"/>
    </source>
</evidence>
<dbReference type="Gene3D" id="1.10.443.10">
    <property type="entry name" value="Intergrase catalytic core"/>
    <property type="match status" value="1"/>
</dbReference>
<dbReference type="Pfam" id="PF00589">
    <property type="entry name" value="Phage_integrase"/>
    <property type="match status" value="1"/>
</dbReference>
<comment type="caution">
    <text evidence="7">The sequence shown here is derived from an EMBL/GenBank/DDBJ whole genome shotgun (WGS) entry which is preliminary data.</text>
</comment>
<keyword evidence="2 4" id="KW-0238">DNA-binding</keyword>
<dbReference type="GO" id="GO:0015074">
    <property type="term" value="P:DNA integration"/>
    <property type="evidence" value="ECO:0007669"/>
    <property type="project" value="UniProtKB-KW"/>
</dbReference>
<evidence type="ECO:0000256" key="4">
    <source>
        <dbReference type="PROSITE-ProRule" id="PRU01248"/>
    </source>
</evidence>
<dbReference type="GO" id="GO:0006310">
    <property type="term" value="P:DNA recombination"/>
    <property type="evidence" value="ECO:0007669"/>
    <property type="project" value="UniProtKB-KW"/>
</dbReference>
<dbReference type="AlphaFoldDB" id="A0A370FFK7"/>
<evidence type="ECO:0000313" key="7">
    <source>
        <dbReference type="EMBL" id="RDI25206.1"/>
    </source>
</evidence>
<dbReference type="RefSeq" id="WP_114803035.1">
    <property type="nucleotide sequence ID" value="NZ_QQAV01000004.1"/>
</dbReference>
<dbReference type="Pfam" id="PF02899">
    <property type="entry name" value="Phage_int_SAM_1"/>
    <property type="match status" value="1"/>
</dbReference>
<dbReference type="InterPro" id="IPR004107">
    <property type="entry name" value="Integrase_SAM-like_N"/>
</dbReference>
<feature type="domain" description="Core-binding (CB)" evidence="6">
    <location>
        <begin position="5"/>
        <end position="88"/>
    </location>
</feature>
<dbReference type="PANTHER" id="PTHR30349">
    <property type="entry name" value="PHAGE INTEGRASE-RELATED"/>
    <property type="match status" value="1"/>
</dbReference>
<organism evidence="7 8">
    <name type="scientific">Pseudacidovorax intermedius</name>
    <dbReference type="NCBI Taxonomy" id="433924"/>
    <lineage>
        <taxon>Bacteria</taxon>
        <taxon>Pseudomonadati</taxon>
        <taxon>Pseudomonadota</taxon>
        <taxon>Betaproteobacteria</taxon>
        <taxon>Burkholderiales</taxon>
        <taxon>Comamonadaceae</taxon>
        <taxon>Pseudacidovorax</taxon>
    </lineage>
</organism>
<accession>A0A370FFK7</accession>
<dbReference type="EMBL" id="QQAV01000004">
    <property type="protein sequence ID" value="RDI25206.1"/>
    <property type="molecule type" value="Genomic_DNA"/>
</dbReference>
<evidence type="ECO:0000313" key="8">
    <source>
        <dbReference type="Proteomes" id="UP000255265"/>
    </source>
</evidence>
<dbReference type="InterPro" id="IPR002104">
    <property type="entry name" value="Integrase_catalytic"/>
</dbReference>
<feature type="domain" description="Tyr recombinase" evidence="5">
    <location>
        <begin position="109"/>
        <end position="318"/>
    </location>
</feature>